<gene>
    <name evidence="1" type="ORF">NCTC10571_01621</name>
</gene>
<dbReference type="EMBL" id="UGPP01000001">
    <property type="protein sequence ID" value="STY71465.1"/>
    <property type="molecule type" value="Genomic_DNA"/>
</dbReference>
<dbReference type="Proteomes" id="UP000255234">
    <property type="component" value="Unassembled WGS sequence"/>
</dbReference>
<evidence type="ECO:0000313" key="1">
    <source>
        <dbReference type="EMBL" id="STY71465.1"/>
    </source>
</evidence>
<evidence type="ECO:0000313" key="2">
    <source>
        <dbReference type="Proteomes" id="UP000255234"/>
    </source>
</evidence>
<accession>A0A378NUG4</accession>
<dbReference type="AlphaFoldDB" id="A0A378NUG4"/>
<protein>
    <submittedName>
        <fullName evidence="1">Uncharacterized protein</fullName>
    </submittedName>
</protein>
<name>A0A378NUG4_9FIRM</name>
<sequence length="85" mass="9748">MQYLGLLHGSVLVNKQWGLAEFREVSDVVYFPTKFNVTPRIIATHINLAGVANLKSFEISNINLDRFKINCGQYMYSIHYIAINK</sequence>
<reference evidence="1 2" key="1">
    <citation type="submission" date="2018-06" db="EMBL/GenBank/DDBJ databases">
        <authorList>
            <consortium name="Pathogen Informatics"/>
            <person name="Doyle S."/>
        </authorList>
    </citation>
    <scope>NUCLEOTIDE SEQUENCE [LARGE SCALE GENOMIC DNA]</scope>
    <source>
        <strain evidence="1 2">NCTC10571</strain>
    </source>
</reference>
<organism evidence="1 2">
    <name type="scientific">Megamonas hypermegale</name>
    <dbReference type="NCBI Taxonomy" id="158847"/>
    <lineage>
        <taxon>Bacteria</taxon>
        <taxon>Bacillati</taxon>
        <taxon>Bacillota</taxon>
        <taxon>Negativicutes</taxon>
        <taxon>Selenomonadales</taxon>
        <taxon>Selenomonadaceae</taxon>
        <taxon>Megamonas</taxon>
    </lineage>
</organism>
<dbReference type="RefSeq" id="WP_115151790.1">
    <property type="nucleotide sequence ID" value="NZ_UGPP01000001.1"/>
</dbReference>
<proteinExistence type="predicted"/>